<organism evidence="1 2">
    <name type="scientific">Trichonephila clavipes</name>
    <name type="common">Golden silk orbweaver</name>
    <name type="synonym">Nephila clavipes</name>
    <dbReference type="NCBI Taxonomy" id="2585209"/>
    <lineage>
        <taxon>Eukaryota</taxon>
        <taxon>Metazoa</taxon>
        <taxon>Ecdysozoa</taxon>
        <taxon>Arthropoda</taxon>
        <taxon>Chelicerata</taxon>
        <taxon>Arachnida</taxon>
        <taxon>Araneae</taxon>
        <taxon>Araneomorphae</taxon>
        <taxon>Entelegynae</taxon>
        <taxon>Araneoidea</taxon>
        <taxon>Nephilidae</taxon>
        <taxon>Trichonephila</taxon>
    </lineage>
</organism>
<evidence type="ECO:0000313" key="1">
    <source>
        <dbReference type="EMBL" id="GFY17495.1"/>
    </source>
</evidence>
<evidence type="ECO:0000313" key="2">
    <source>
        <dbReference type="Proteomes" id="UP000887159"/>
    </source>
</evidence>
<accession>A0A8X6VR78</accession>
<name>A0A8X6VR78_TRICX</name>
<gene>
    <name evidence="1" type="ORF">TNCV_3518501</name>
</gene>
<dbReference type="Proteomes" id="UP000887159">
    <property type="component" value="Unassembled WGS sequence"/>
</dbReference>
<keyword evidence="2" id="KW-1185">Reference proteome</keyword>
<proteinExistence type="predicted"/>
<dbReference type="AlphaFoldDB" id="A0A8X6VR78"/>
<reference evidence="1" key="1">
    <citation type="submission" date="2020-08" db="EMBL/GenBank/DDBJ databases">
        <title>Multicomponent nature underlies the extraordinary mechanical properties of spider dragline silk.</title>
        <authorList>
            <person name="Kono N."/>
            <person name="Nakamura H."/>
            <person name="Mori M."/>
            <person name="Yoshida Y."/>
            <person name="Ohtoshi R."/>
            <person name="Malay A.D."/>
            <person name="Moran D.A.P."/>
            <person name="Tomita M."/>
            <person name="Numata K."/>
            <person name="Arakawa K."/>
        </authorList>
    </citation>
    <scope>NUCLEOTIDE SEQUENCE</scope>
</reference>
<comment type="caution">
    <text evidence="1">The sequence shown here is derived from an EMBL/GenBank/DDBJ whole genome shotgun (WGS) entry which is preliminary data.</text>
</comment>
<dbReference type="EMBL" id="BMAU01021345">
    <property type="protein sequence ID" value="GFY17495.1"/>
    <property type="molecule type" value="Genomic_DNA"/>
</dbReference>
<protein>
    <submittedName>
        <fullName evidence="1">Uncharacterized protein</fullName>
    </submittedName>
</protein>
<sequence length="69" mass="8315">MSDHMQQPVCYQDLKTSIQKYIHHIWQETWDQQILNKLHRIHPSTAHWAAVPVRRHDVRLTLLRIGHNS</sequence>